<dbReference type="Pfam" id="PF08314">
    <property type="entry name" value="Sec39"/>
    <property type="match status" value="2"/>
</dbReference>
<keyword evidence="3" id="KW-0256">Endoplasmic reticulum</keyword>
<evidence type="ECO:0000259" key="7">
    <source>
        <dbReference type="Pfam" id="PF15492"/>
    </source>
</evidence>
<evidence type="ECO:0000256" key="2">
    <source>
        <dbReference type="ARBA" id="ARBA00022448"/>
    </source>
</evidence>
<evidence type="ECO:0000259" key="8">
    <source>
        <dbReference type="Pfam" id="PF22913"/>
    </source>
</evidence>
<dbReference type="PANTHER" id="PTHR15922:SF2">
    <property type="entry name" value="NBAS SUBUNIT OF NRZ TETHERING COMPLEX"/>
    <property type="match status" value="1"/>
</dbReference>
<dbReference type="GO" id="GO:0000149">
    <property type="term" value="F:SNARE binding"/>
    <property type="evidence" value="ECO:0007669"/>
    <property type="project" value="TreeGrafter"/>
</dbReference>
<dbReference type="GO" id="GO:0015031">
    <property type="term" value="P:protein transport"/>
    <property type="evidence" value="ECO:0007669"/>
    <property type="project" value="UniProtKB-KW"/>
</dbReference>
<sequence length="2384" mass="265751">MAEDSLIEGEDENILYDLLVITEWPPETDTQLRGNKEPSTSLIAKAVTGPFRLILHYLCPASSSLPLGLVRLANKQINWHLVLASNGKLLAVVLDQCVEIRSVRDDFGSVIGKCQVPKDPNPQWRRVAWSHDCTLLAFADSTGTVRLFDLMGSELFVIPPAVSFPGDLSCAVAGLIFLEYTASAQWSAELLVITFGGGLKSYLVRLLGTFNQNFQENHSALSFSSHYSHGITSAIYHSRSQRLLLVGGCESGDDSTSKASSCGITAWRTLSGSPHYKQVTSYEDDVSLCQKRSFLRLPSFRLFSRHTDEKDGVFRMSLSPDGTLLAVIHFSGRLSLWDVPSLKQRATWGQEQQPGFDEINPEWKTSLERRKKIKDKEQYHPLVDVSWWSDGVLILARCSGSVTVSSVRALRNLLGKSCEWFEPSPRVTAAHDGGFLSLECEVKLAQKRGRLESNLSSTASDEEEGDDGGDSDSDDESSAKARYFSYVKQGLYYVTEMERFAPPRKRPRAVTKNYRLVSLRSTTPEELYQRKIDSEEYGEALSLAQAYNLDSDLVYQRQWRKSPVSIASIQDYLSKIRKRSWVLHECVERVPENVDAAKELLQYGLKGTDLEALIAIGNSQDGGRFIIPGDVDLDDAPYEDFLSHDEELERTKEREGRRRGELLAKVDFSRLTLEQKELCRSRLKLLSYLDRLATYEEILGGPHAAEQKYDAEFFKTFRSQNIIASATNYARESNVQALDILFTYHGAELLQHRLAILSNFPETTSPHEYTILLPEACLDDGGELALISWDEQKHRETDWCETEECRAVLDQNLLNDDAFLYEESPELLRFRTAAPSIELLTDWYQSRAEDIEQYARQVDCALSLVRLAKERKIPGLQQLGDDLVTMETLVYETSCELSLTLKDLQQLSDIDKLQLLMKNSRSECYVKDAFQWMVPFLHRCEGRREGAAKSLLKDYLVSLAQHDLTLPLLVFQHSKPDCQQKIIGDPDQLMGVALECIYSCERDDQLSLCYDILECLPQRGYGPDTDVTSSLHDRVDKLEKHLSVAEVLEKHGLQKPISYVKNSQNSEEEAHQLMVKLCRHTGRRDPPVSETAWRGLLQDLLDMQQNVYTCLQAETCHQVFVESLLCSSRVENIRLAGQLMHCSKVSEDVPVSLSFRGKGYAVKVAYGKSVELVLAAAREYFNSSTTLKDSCMGLARACLQLITDCPQAVQDELDLISALSQLEDFNVSILPLQVRLCSDRLSLIEECIAHCSTAYKQSATLLSLASLLRVAGNDKATRKGQVLTLLAEQALQCLDFKTSYIHCQDLMAAGYSRAWDVCSLLGQCEGFADLEARQELLAFSLTHCPPDNIHGLLAASSDLQSQVLYRVVNYQMEPVGSEGGSDETDPSLKVLIQTLGASGSSSVGAAGDLLHRTTAKTMEVLTTTGETTKAVLTAVSDHRWWKRSLNYLRPLQGHNVGATSREGACENSNLERQGCSPFYQDVTDDPYVDQSQDVYSSYRDVTPESFAEVLLRTGKLAEAKTEGQMPFPATEVLLQLADDAFPRDMTLALSYLLALPQVLDANRCFEKQCHSALSLQLAAYYYSLQIYALLRPCFKDKNHALYQADPKELIRLVTQHVSAYSGWPEELQRLINQLHVYNGRLTDFTQAQVLQGLGRGVDVHRFSSDSDYKKETILGLTETLDDGVYKIALSLAKRYSVPLWEVYMTHLEFLFTDSGLSTKEIESRSESLGLFGTLKCDPQAFYSHMTKYVLPSVEGTDHSRLLYYYTLLEAAGCEPYVTTAIKPESHVKLLKKLRAVASGLDYRKLTDESLDPLATLQPVLSSQNVLSISKLASRLPVPGGGDATVSASAVHAAWLQKLFWKGDPQLLKRAPQGDNDYLHAYDTCAKYLDRLAPADAVRFLDDITFSPDAAKHLSTQARSEVIKRATRALRQLCEKSKKRGDGSGEQERTDPAGRTFDEAIAHLQQSQAHLDTLSHAFIQSLKDVQQDALQSYGDLYDLSRSERPKVHQLAVTMATDGQPLELIRGLLGVAVGPLDLSVKTVFGDAVEEVVAALRGDQDSLRKYPEPLKVLEGMVVAVHNNGQLGSVDGAVTSDDLLSWLHPFCSDAALPVRPRIDVLQILESNFRLRDSDVRLLLRFRTQAVLKSCIKNRKVQIEDVETEEKRQALFLELLEAARVWDDFQLLVLLLQAWPPMTQDDASQSERNPWVALTSALLSRCQGSEVKLKLGQEVVAMVRSLYNTKHKLSASCIGHITRLMLQSPHGGLQQPALKLMAESGDEDLLRLTLDQIGDMTAEAAASCDAELLSSLLDAGLLVGCVSSALYPSLSSHLLSHQQEGGWDVESAAAELLAAGHGPQAGSLLLAHRGTHPAHFTFNSALAVLKKWL</sequence>
<feature type="domain" description="Sec39" evidence="6">
    <location>
        <begin position="724"/>
        <end position="976"/>
    </location>
</feature>
<dbReference type="GO" id="GO:0006890">
    <property type="term" value="P:retrograde vesicle-mediated transport, Golgi to endoplasmic reticulum"/>
    <property type="evidence" value="ECO:0007669"/>
    <property type="project" value="InterPro"/>
</dbReference>
<dbReference type="GO" id="GO:0048703">
    <property type="term" value="P:embryonic viscerocranium morphogenesis"/>
    <property type="evidence" value="ECO:0007669"/>
    <property type="project" value="Ensembl"/>
</dbReference>
<dbReference type="Pfam" id="PF22913">
    <property type="entry name" value="NBAS_11th"/>
    <property type="match status" value="1"/>
</dbReference>
<dbReference type="InterPro" id="IPR013244">
    <property type="entry name" value="Sec39_domain"/>
</dbReference>
<reference evidence="10" key="1">
    <citation type="journal article" date="2004" name="Nature">
        <title>Genome duplication in the teleost fish Tetraodon nigroviridis reveals the early vertebrate proto-karyotype.</title>
        <authorList>
            <person name="Jaillon O."/>
            <person name="Aury J.-M."/>
            <person name="Brunet F."/>
            <person name="Petit J.-L."/>
            <person name="Stange-Thomann N."/>
            <person name="Mauceli E."/>
            <person name="Bouneau L."/>
            <person name="Fischer C."/>
            <person name="Ozouf-Costaz C."/>
            <person name="Bernot A."/>
            <person name="Nicaud S."/>
            <person name="Jaffe D."/>
            <person name="Fisher S."/>
            <person name="Lutfalla G."/>
            <person name="Dossat C."/>
            <person name="Segurens B."/>
            <person name="Dasilva C."/>
            <person name="Salanoubat M."/>
            <person name="Levy M."/>
            <person name="Boudet N."/>
            <person name="Castellano S."/>
            <person name="Anthouard V."/>
            <person name="Jubin C."/>
            <person name="Castelli V."/>
            <person name="Katinka M."/>
            <person name="Vacherie B."/>
            <person name="Biemont C."/>
            <person name="Skalli Z."/>
            <person name="Cattolico L."/>
            <person name="Poulain J."/>
            <person name="De Berardinis V."/>
            <person name="Cruaud C."/>
            <person name="Duprat S."/>
            <person name="Brottier P."/>
            <person name="Coutanceau J.-P."/>
            <person name="Gouzy J."/>
            <person name="Parra G."/>
            <person name="Lardier G."/>
            <person name="Chapple C."/>
            <person name="McKernan K.J."/>
            <person name="McEwan P."/>
            <person name="Bosak S."/>
            <person name="Kellis M."/>
            <person name="Volff J.-N."/>
            <person name="Guigo R."/>
            <person name="Zody M.C."/>
            <person name="Mesirov J."/>
            <person name="Lindblad-Toh K."/>
            <person name="Birren B."/>
            <person name="Nusbaum C."/>
            <person name="Kahn D."/>
            <person name="Robinson-Rechavi M."/>
            <person name="Laudet V."/>
            <person name="Schachter V."/>
            <person name="Quetier F."/>
            <person name="Saurin W."/>
            <person name="Scarpelli C."/>
            <person name="Wincker P."/>
            <person name="Lander E.S."/>
            <person name="Weissenbach J."/>
            <person name="Roest Crollius H."/>
        </authorList>
    </citation>
    <scope>NUCLEOTIDE SEQUENCE [LARGE SCALE GENOMIC DNA]</scope>
</reference>
<reference evidence="9" key="2">
    <citation type="submission" date="2025-08" db="UniProtKB">
        <authorList>
            <consortium name="Ensembl"/>
        </authorList>
    </citation>
    <scope>IDENTIFICATION</scope>
</reference>
<dbReference type="GO" id="GO:0000184">
    <property type="term" value="P:nuclear-transcribed mRNA catabolic process, nonsense-mediated decay"/>
    <property type="evidence" value="ECO:0007669"/>
    <property type="project" value="Ensembl"/>
</dbReference>
<dbReference type="InterPro" id="IPR029145">
    <property type="entry name" value="NBAS_N"/>
</dbReference>
<evidence type="ECO:0000256" key="1">
    <source>
        <dbReference type="ARBA" id="ARBA00004240"/>
    </source>
</evidence>
<evidence type="ECO:0000313" key="10">
    <source>
        <dbReference type="Proteomes" id="UP000007303"/>
    </source>
</evidence>
<reference evidence="9" key="3">
    <citation type="submission" date="2025-09" db="UniProtKB">
        <authorList>
            <consortium name="Ensembl"/>
        </authorList>
    </citation>
    <scope>IDENTIFICATION</scope>
</reference>
<comment type="subcellular location">
    <subcellularLocation>
        <location evidence="1">Endoplasmic reticulum</location>
    </subcellularLocation>
</comment>
<dbReference type="Proteomes" id="UP000007303">
    <property type="component" value="Unassembled WGS sequence"/>
</dbReference>
<evidence type="ECO:0000313" key="9">
    <source>
        <dbReference type="Ensembl" id="ENSTNIP00000019404.1"/>
    </source>
</evidence>
<dbReference type="OMA" id="KHMLPAE"/>
<dbReference type="PANTHER" id="PTHR15922">
    <property type="entry name" value="NEUROBLASTOMA-AMPLIFIED SEQUENCE"/>
    <property type="match status" value="1"/>
</dbReference>
<accession>H3DFW0</accession>
<keyword evidence="2" id="KW-0813">Transport</keyword>
<dbReference type="SMART" id="SM00320">
    <property type="entry name" value="WD40"/>
    <property type="match status" value="2"/>
</dbReference>
<name>H3DFW0_TETNG</name>
<dbReference type="InParanoid" id="H3DFW0"/>
<dbReference type="SUPFAM" id="SSF50978">
    <property type="entry name" value="WD40 repeat-like"/>
    <property type="match status" value="1"/>
</dbReference>
<evidence type="ECO:0000256" key="5">
    <source>
        <dbReference type="SAM" id="MobiDB-lite"/>
    </source>
</evidence>
<evidence type="ECO:0000259" key="6">
    <source>
        <dbReference type="Pfam" id="PF08314"/>
    </source>
</evidence>
<dbReference type="HOGENOM" id="CLU_001315_0_0_1"/>
<evidence type="ECO:0000256" key="3">
    <source>
        <dbReference type="ARBA" id="ARBA00022824"/>
    </source>
</evidence>
<proteinExistence type="predicted"/>
<dbReference type="Gene3D" id="2.130.10.10">
    <property type="entry name" value="YVTN repeat-like/Quinoprotein amine dehydrogenase"/>
    <property type="match status" value="2"/>
</dbReference>
<keyword evidence="10" id="KW-1185">Reference proteome</keyword>
<dbReference type="InterPro" id="IPR036322">
    <property type="entry name" value="WD40_repeat_dom_sf"/>
</dbReference>
<dbReference type="Pfam" id="PF15492">
    <property type="entry name" value="Nbas_N"/>
    <property type="match status" value="1"/>
</dbReference>
<keyword evidence="4" id="KW-0653">Protein transport</keyword>
<evidence type="ECO:0000256" key="4">
    <source>
        <dbReference type="ARBA" id="ARBA00022927"/>
    </source>
</evidence>
<dbReference type="InterPro" id="IPR001680">
    <property type="entry name" value="WD40_rpt"/>
</dbReference>
<dbReference type="GO" id="GO:2000623">
    <property type="term" value="P:negative regulation of nuclear-transcribed mRNA catabolic process, nonsense-mediated decay"/>
    <property type="evidence" value="ECO:0007669"/>
    <property type="project" value="Ensembl"/>
</dbReference>
<dbReference type="STRING" id="99883.ENSTNIP00000019404"/>
<feature type="compositionally biased region" description="Acidic residues" evidence="5">
    <location>
        <begin position="460"/>
        <end position="476"/>
    </location>
</feature>
<dbReference type="InterPro" id="IPR015943">
    <property type="entry name" value="WD40/YVTN_repeat-like_dom_sf"/>
</dbReference>
<feature type="region of interest" description="Disordered" evidence="5">
    <location>
        <begin position="453"/>
        <end position="478"/>
    </location>
</feature>
<dbReference type="GO" id="GO:0070939">
    <property type="term" value="C:Dsl1/NZR complex"/>
    <property type="evidence" value="ECO:0007669"/>
    <property type="project" value="TreeGrafter"/>
</dbReference>
<feature type="domain" description="Neuroblastoma-amplified sequence N-terminal" evidence="7">
    <location>
        <begin position="79"/>
        <end position="363"/>
    </location>
</feature>
<dbReference type="InterPro" id="IPR054751">
    <property type="entry name" value="NBAS_C"/>
</dbReference>
<dbReference type="GeneTree" id="ENSGT00390000012474"/>
<protein>
    <submittedName>
        <fullName evidence="9">NBAS subunit of NRZ tethering complex</fullName>
    </submittedName>
</protein>
<organism evidence="9 10">
    <name type="scientific">Tetraodon nigroviridis</name>
    <name type="common">Spotted green pufferfish</name>
    <name type="synonym">Chelonodon nigroviridis</name>
    <dbReference type="NCBI Taxonomy" id="99883"/>
    <lineage>
        <taxon>Eukaryota</taxon>
        <taxon>Metazoa</taxon>
        <taxon>Chordata</taxon>
        <taxon>Craniata</taxon>
        <taxon>Vertebrata</taxon>
        <taxon>Euteleostomi</taxon>
        <taxon>Actinopterygii</taxon>
        <taxon>Neopterygii</taxon>
        <taxon>Teleostei</taxon>
        <taxon>Neoteleostei</taxon>
        <taxon>Acanthomorphata</taxon>
        <taxon>Eupercaria</taxon>
        <taxon>Tetraodontiformes</taxon>
        <taxon>Tetradontoidea</taxon>
        <taxon>Tetraodontidae</taxon>
        <taxon>Tetraodon</taxon>
    </lineage>
</organism>
<feature type="domain" description="Sec39" evidence="6">
    <location>
        <begin position="1023"/>
        <end position="1366"/>
    </location>
</feature>
<dbReference type="Ensembl" id="ENSTNIT00000019634.1">
    <property type="protein sequence ID" value="ENSTNIP00000019404.1"/>
    <property type="gene ID" value="ENSTNIG00000016310.1"/>
</dbReference>
<dbReference type="FunCoup" id="H3DFW0">
    <property type="interactions" value="1098"/>
</dbReference>
<feature type="domain" description="NBAS subunit of NRZ tethering complex C-terminal" evidence="8">
    <location>
        <begin position="2001"/>
        <end position="2126"/>
    </location>
</feature>